<keyword evidence="2" id="KW-0812">Transmembrane</keyword>
<evidence type="ECO:0000256" key="2">
    <source>
        <dbReference type="SAM" id="Phobius"/>
    </source>
</evidence>
<keyword evidence="2" id="KW-0472">Membrane</keyword>
<feature type="transmembrane region" description="Helical" evidence="2">
    <location>
        <begin position="257"/>
        <end position="278"/>
    </location>
</feature>
<feature type="compositionally biased region" description="Low complexity" evidence="1">
    <location>
        <begin position="159"/>
        <end position="169"/>
    </location>
</feature>
<feature type="compositionally biased region" description="Pro residues" evidence="1">
    <location>
        <begin position="55"/>
        <end position="66"/>
    </location>
</feature>
<dbReference type="Proteomes" id="UP000617734">
    <property type="component" value="Unassembled WGS sequence"/>
</dbReference>
<accession>A0A919G113</accession>
<protein>
    <submittedName>
        <fullName evidence="3">Uncharacterized protein</fullName>
    </submittedName>
</protein>
<feature type="compositionally biased region" description="Low complexity" evidence="1">
    <location>
        <begin position="120"/>
        <end position="130"/>
    </location>
</feature>
<comment type="caution">
    <text evidence="3">The sequence shown here is derived from an EMBL/GenBank/DDBJ whole genome shotgun (WGS) entry which is preliminary data.</text>
</comment>
<feature type="region of interest" description="Disordered" evidence="1">
    <location>
        <begin position="107"/>
        <end position="169"/>
    </location>
</feature>
<dbReference type="AlphaFoldDB" id="A0A919G113"/>
<evidence type="ECO:0000313" key="4">
    <source>
        <dbReference type="Proteomes" id="UP000617734"/>
    </source>
</evidence>
<gene>
    <name evidence="3" type="ORF">GCM10018781_46110</name>
</gene>
<organism evidence="3 4">
    <name type="scientific">Kitasatospora indigofera</name>
    <dbReference type="NCBI Taxonomy" id="67307"/>
    <lineage>
        <taxon>Bacteria</taxon>
        <taxon>Bacillati</taxon>
        <taxon>Actinomycetota</taxon>
        <taxon>Actinomycetes</taxon>
        <taxon>Kitasatosporales</taxon>
        <taxon>Streptomycetaceae</taxon>
        <taxon>Kitasatospora</taxon>
    </lineage>
</organism>
<evidence type="ECO:0000313" key="3">
    <source>
        <dbReference type="EMBL" id="GHH75966.1"/>
    </source>
</evidence>
<dbReference type="GeneID" id="95354994"/>
<name>A0A919G113_9ACTN</name>
<evidence type="ECO:0000256" key="1">
    <source>
        <dbReference type="SAM" id="MobiDB-lite"/>
    </source>
</evidence>
<reference evidence="3" key="2">
    <citation type="submission" date="2020-09" db="EMBL/GenBank/DDBJ databases">
        <authorList>
            <person name="Sun Q."/>
            <person name="Ohkuma M."/>
        </authorList>
    </citation>
    <scope>NUCLEOTIDE SEQUENCE</scope>
    <source>
        <strain evidence="3">JCM 4646</strain>
    </source>
</reference>
<keyword evidence="4" id="KW-1185">Reference proteome</keyword>
<proteinExistence type="predicted"/>
<feature type="compositionally biased region" description="Low complexity" evidence="1">
    <location>
        <begin position="67"/>
        <end position="77"/>
    </location>
</feature>
<feature type="transmembrane region" description="Helical" evidence="2">
    <location>
        <begin position="219"/>
        <end position="237"/>
    </location>
</feature>
<keyword evidence="2" id="KW-1133">Transmembrane helix</keyword>
<feature type="region of interest" description="Disordered" evidence="1">
    <location>
        <begin position="1"/>
        <end position="91"/>
    </location>
</feature>
<reference evidence="3" key="1">
    <citation type="journal article" date="2014" name="Int. J. Syst. Evol. Microbiol.">
        <title>Complete genome sequence of Corynebacterium casei LMG S-19264T (=DSM 44701T), isolated from a smear-ripened cheese.</title>
        <authorList>
            <consortium name="US DOE Joint Genome Institute (JGI-PGF)"/>
            <person name="Walter F."/>
            <person name="Albersmeier A."/>
            <person name="Kalinowski J."/>
            <person name="Ruckert C."/>
        </authorList>
    </citation>
    <scope>NUCLEOTIDE SEQUENCE</scope>
    <source>
        <strain evidence="3">JCM 4646</strain>
    </source>
</reference>
<sequence>MVDGEWWRLNGPRRGDGGGGPAKEPAEPGEGGYLPPAAAVPAPAPPADPPAARVPAPPSSSPPPSSPSLSKPSVGPSARPGGVRWQAGGGFADWDDVHIDFSAVDEPEAASVPEPRDGDAAPGAADAAAAKPSGEQATAAKPAGRGRAARKAAKEQAARRGTAPAARPGLLAGRRPAPLLLVASALLVGGAVTRMVLVMLVGWALAYLSRSLGDRSRKFAVLGIPLLAVTGLVLWFWGRGQGKWGPALQPGEQLWAAAPGVLRLAAVLSAVYLLVVTVRRRGQ</sequence>
<feature type="transmembrane region" description="Helical" evidence="2">
    <location>
        <begin position="179"/>
        <end position="207"/>
    </location>
</feature>
<dbReference type="EMBL" id="BNBO01000027">
    <property type="protein sequence ID" value="GHH75966.1"/>
    <property type="molecule type" value="Genomic_DNA"/>
</dbReference>
<dbReference type="RefSeq" id="WP_229927669.1">
    <property type="nucleotide sequence ID" value="NZ_BNBO01000027.1"/>
</dbReference>
<feature type="compositionally biased region" description="Low complexity" evidence="1">
    <location>
        <begin position="137"/>
        <end position="146"/>
    </location>
</feature>